<dbReference type="InterPro" id="IPR007497">
    <property type="entry name" value="SIMPL/DUF541"/>
</dbReference>
<dbReference type="PANTHER" id="PTHR34387:SF1">
    <property type="entry name" value="PERIPLASMIC IMMUNOGENIC PROTEIN"/>
    <property type="match status" value="1"/>
</dbReference>
<comment type="caution">
    <text evidence="2">The sequence shown here is derived from an EMBL/GenBank/DDBJ whole genome shotgun (WGS) entry which is preliminary data.</text>
</comment>
<dbReference type="Proteomes" id="UP000005959">
    <property type="component" value="Unassembled WGS sequence"/>
</dbReference>
<dbReference type="EMBL" id="AGCI01000018">
    <property type="protein sequence ID" value="EHM45379.1"/>
    <property type="molecule type" value="Genomic_DNA"/>
</dbReference>
<organism evidence="2 3">
    <name type="scientific">Hafnia alvei ATCC 51873</name>
    <dbReference type="NCBI Taxonomy" id="1002364"/>
    <lineage>
        <taxon>Bacteria</taxon>
        <taxon>Pseudomonadati</taxon>
        <taxon>Pseudomonadota</taxon>
        <taxon>Gammaproteobacteria</taxon>
        <taxon>Enterobacterales</taxon>
        <taxon>Hafniaceae</taxon>
        <taxon>Hafnia</taxon>
    </lineage>
</organism>
<dbReference type="InterPro" id="IPR052022">
    <property type="entry name" value="26kDa_periplasmic_antigen"/>
</dbReference>
<proteinExistence type="predicted"/>
<protein>
    <recommendedName>
        <fullName evidence="4">Oxidative stress defense protein</fullName>
    </recommendedName>
</protein>
<reference evidence="2 3" key="1">
    <citation type="submission" date="2011-08" db="EMBL/GenBank/DDBJ databases">
        <authorList>
            <person name="Weinstock G."/>
            <person name="Sodergren E."/>
            <person name="Clifton S."/>
            <person name="Fulton L."/>
            <person name="Fulton B."/>
            <person name="Courtney L."/>
            <person name="Fronick C."/>
            <person name="Harrison M."/>
            <person name="Strong C."/>
            <person name="Farmer C."/>
            <person name="Delahaunty K."/>
            <person name="Markovic C."/>
            <person name="Hall O."/>
            <person name="Minx P."/>
            <person name="Tomlinson C."/>
            <person name="Mitreva M."/>
            <person name="Hou S."/>
            <person name="Chen J."/>
            <person name="Wollam A."/>
            <person name="Pepin K.H."/>
            <person name="Johnson M."/>
            <person name="Bhonagiri V."/>
            <person name="Zhang X."/>
            <person name="Suruliraj S."/>
            <person name="Warren W."/>
            <person name="Chinwalla A."/>
            <person name="Mardis E.R."/>
            <person name="Wilson R.K."/>
        </authorList>
    </citation>
    <scope>NUCLEOTIDE SEQUENCE [LARGE SCALE GENOMIC DNA]</scope>
    <source>
        <strain evidence="2 3">ATCC 51873</strain>
    </source>
</reference>
<dbReference type="PATRIC" id="fig|1002364.3.peg.1065"/>
<dbReference type="NCBIfam" id="NF008299">
    <property type="entry name" value="PRK11087.1"/>
    <property type="match status" value="1"/>
</dbReference>
<sequence>MMKLHVFAMAALIGFGALPALSQAADVPEGPHITTVGTSQFDVKAELATLVFNVSIVSPTAANAKKLADQRVAKYVDFLSKNGIEKNDIDAANVSTEQDYEYSNSTRKFAGYSAVRSVTVTLRDLSKLNELLDGALEAHLNEIESVTFGVIKPELYREQARQAAIKNAIEQATSVAKGFGVQLGAVYSINYQSQPIETEQREMQYYYAAKAAMRPKAEIQHTYEQPKVYFSDNVSVVFNLGK</sequence>
<dbReference type="Pfam" id="PF04402">
    <property type="entry name" value="SIMPL"/>
    <property type="match status" value="1"/>
</dbReference>
<feature type="signal peptide" evidence="1">
    <location>
        <begin position="1"/>
        <end position="24"/>
    </location>
</feature>
<accession>G9Y3M5</accession>
<dbReference type="GO" id="GO:0006974">
    <property type="term" value="P:DNA damage response"/>
    <property type="evidence" value="ECO:0007669"/>
    <property type="project" value="TreeGrafter"/>
</dbReference>
<evidence type="ECO:0000313" key="3">
    <source>
        <dbReference type="Proteomes" id="UP000005959"/>
    </source>
</evidence>
<dbReference type="AlphaFoldDB" id="G9Y3M5"/>
<evidence type="ECO:0000313" key="2">
    <source>
        <dbReference type="EMBL" id="EHM45379.1"/>
    </source>
</evidence>
<feature type="chain" id="PRO_5003528979" description="Oxidative stress defense protein" evidence="1">
    <location>
        <begin position="25"/>
        <end position="242"/>
    </location>
</feature>
<dbReference type="PANTHER" id="PTHR34387">
    <property type="entry name" value="SLR1258 PROTEIN"/>
    <property type="match status" value="1"/>
</dbReference>
<dbReference type="Gene3D" id="3.30.110.170">
    <property type="entry name" value="Protein of unknown function (DUF541), domain 1"/>
    <property type="match status" value="1"/>
</dbReference>
<evidence type="ECO:0000256" key="1">
    <source>
        <dbReference type="SAM" id="SignalP"/>
    </source>
</evidence>
<evidence type="ECO:0008006" key="4">
    <source>
        <dbReference type="Google" id="ProtNLM"/>
    </source>
</evidence>
<keyword evidence="1" id="KW-0732">Signal</keyword>
<dbReference type="Gene3D" id="3.30.70.2970">
    <property type="entry name" value="Protein of unknown function (DUF541), domain 2"/>
    <property type="match status" value="1"/>
</dbReference>
<name>G9Y3M5_HAFAL</name>
<gene>
    <name evidence="2" type="ORF">HMPREF0454_01154</name>
</gene>
<dbReference type="HOGENOM" id="CLU_080344_3_0_6"/>